<proteinExistence type="predicted"/>
<dbReference type="OrthoDB" id="1082240at2"/>
<keyword evidence="3" id="KW-1185">Reference proteome</keyword>
<evidence type="ECO:0000256" key="1">
    <source>
        <dbReference type="SAM" id="SignalP"/>
    </source>
</evidence>
<evidence type="ECO:0008006" key="4">
    <source>
        <dbReference type="Google" id="ProtNLM"/>
    </source>
</evidence>
<feature type="signal peptide" evidence="1">
    <location>
        <begin position="1"/>
        <end position="18"/>
    </location>
</feature>
<sequence>MVKRIIFLLFTLSTISLTLCGQSAFSQKEHRDHKEGHDHKGRFFIGGVINYWNDTDKKSHSLELAPEFGYLFNDTWGVGVFFSYDYSAARENRAQIFSHSYSITPFVRYYYFHRLPFNLYLDTCVGGNWSTEKHQQLEGLGGIDVERANGFEIGVRPGACVDLTEGLCLCLRLGFIGYRNRFFAGEEEGIGNSGWGIRFAPEELNIGLELEF</sequence>
<reference evidence="3" key="1">
    <citation type="submission" date="2017-02" db="EMBL/GenBank/DDBJ databases">
        <authorList>
            <person name="Varghese N."/>
            <person name="Submissions S."/>
        </authorList>
    </citation>
    <scope>NUCLEOTIDE SEQUENCE [LARGE SCALE GENOMIC DNA]</scope>
    <source>
        <strain evidence="3">ATCC 51356</strain>
    </source>
</reference>
<dbReference type="SUPFAM" id="SSF103515">
    <property type="entry name" value="Autotransporter"/>
    <property type="match status" value="1"/>
</dbReference>
<dbReference type="RefSeq" id="WP_078737543.1">
    <property type="nucleotide sequence ID" value="NZ_FUXE01000024.1"/>
</dbReference>
<protein>
    <recommendedName>
        <fullName evidence="4">Outer membrane protein beta-barrel domain-containing protein</fullName>
    </recommendedName>
</protein>
<dbReference type="InterPro" id="IPR036709">
    <property type="entry name" value="Autotransporte_beta_dom_sf"/>
</dbReference>
<feature type="chain" id="PRO_5013341063" description="Outer membrane protein beta-barrel domain-containing protein" evidence="1">
    <location>
        <begin position="19"/>
        <end position="212"/>
    </location>
</feature>
<accession>A0A1T4Q190</accession>
<dbReference type="EMBL" id="FUXE01000024">
    <property type="protein sequence ID" value="SJZ97543.1"/>
    <property type="molecule type" value="Genomic_DNA"/>
</dbReference>
<dbReference type="AlphaFoldDB" id="A0A1T4Q190"/>
<keyword evidence="1" id="KW-0732">Signal</keyword>
<name>A0A1T4Q190_9PORP</name>
<organism evidence="2 3">
    <name type="scientific">Porphyromonas circumdentaria</name>
    <dbReference type="NCBI Taxonomy" id="29524"/>
    <lineage>
        <taxon>Bacteria</taxon>
        <taxon>Pseudomonadati</taxon>
        <taxon>Bacteroidota</taxon>
        <taxon>Bacteroidia</taxon>
        <taxon>Bacteroidales</taxon>
        <taxon>Porphyromonadaceae</taxon>
        <taxon>Porphyromonas</taxon>
    </lineage>
</organism>
<gene>
    <name evidence="2" type="ORF">SAMN02745171_01666</name>
</gene>
<dbReference type="Proteomes" id="UP000190121">
    <property type="component" value="Unassembled WGS sequence"/>
</dbReference>
<evidence type="ECO:0000313" key="3">
    <source>
        <dbReference type="Proteomes" id="UP000190121"/>
    </source>
</evidence>
<evidence type="ECO:0000313" key="2">
    <source>
        <dbReference type="EMBL" id="SJZ97543.1"/>
    </source>
</evidence>